<evidence type="ECO:0000256" key="3">
    <source>
        <dbReference type="RuleBase" id="RU004478"/>
    </source>
</evidence>
<dbReference type="GO" id="GO:0042803">
    <property type="term" value="F:protein homodimerization activity"/>
    <property type="evidence" value="ECO:0007669"/>
    <property type="project" value="InterPro"/>
</dbReference>
<comment type="caution">
    <text evidence="5">The sequence shown here is derived from an EMBL/GenBank/DDBJ whole genome shotgun (WGS) entry which is preliminary data.</text>
</comment>
<dbReference type="SUPFAM" id="SSF51064">
    <property type="entry name" value="Head domain of nucleotide exchange factor GrpE"/>
    <property type="match status" value="1"/>
</dbReference>
<dbReference type="PANTHER" id="PTHR21237:SF10">
    <property type="entry name" value="GRPE PROTEIN HOMOLOG 2, MITOCHONDRIAL"/>
    <property type="match status" value="1"/>
</dbReference>
<dbReference type="GO" id="GO:0051082">
    <property type="term" value="F:unfolded protein binding"/>
    <property type="evidence" value="ECO:0007669"/>
    <property type="project" value="TreeGrafter"/>
</dbReference>
<dbReference type="Proteomes" id="UP000316079">
    <property type="component" value="Unassembled WGS sequence"/>
</dbReference>
<dbReference type="Pfam" id="PF01025">
    <property type="entry name" value="GrpE"/>
    <property type="match status" value="1"/>
</dbReference>
<comment type="similarity">
    <text evidence="1 3">Belongs to the GrpE family.</text>
</comment>
<dbReference type="InterPro" id="IPR000740">
    <property type="entry name" value="GrpE"/>
</dbReference>
<gene>
    <name evidence="5" type="ORF">DNTS_027792</name>
</gene>
<dbReference type="Gene3D" id="2.30.22.10">
    <property type="entry name" value="Head domain of nucleotide exchange factor GrpE"/>
    <property type="match status" value="1"/>
</dbReference>
<dbReference type="CDD" id="cd00446">
    <property type="entry name" value="GrpE"/>
    <property type="match status" value="1"/>
</dbReference>
<dbReference type="InterPro" id="IPR013805">
    <property type="entry name" value="GrpE_CC"/>
</dbReference>
<keyword evidence="2" id="KW-0143">Chaperone</keyword>
<dbReference type="SUPFAM" id="SSF58014">
    <property type="entry name" value="Coiled-coil domain of nucleotide exchange factor GrpE"/>
    <property type="match status" value="1"/>
</dbReference>
<protein>
    <recommendedName>
        <fullName evidence="7">GrpE protein homolog</fullName>
    </recommendedName>
</protein>
<evidence type="ECO:0000256" key="2">
    <source>
        <dbReference type="ARBA" id="ARBA00023186"/>
    </source>
</evidence>
<dbReference type="EMBL" id="SRMA01003518">
    <property type="protein sequence ID" value="TRZ03798.1"/>
    <property type="molecule type" value="Genomic_DNA"/>
</dbReference>
<evidence type="ECO:0000313" key="5">
    <source>
        <dbReference type="EMBL" id="TRZ03798.1"/>
    </source>
</evidence>
<dbReference type="Gene3D" id="3.90.20.20">
    <property type="match status" value="1"/>
</dbReference>
<dbReference type="PRINTS" id="PR00773">
    <property type="entry name" value="GRPEPROTEIN"/>
</dbReference>
<dbReference type="GO" id="GO:0030150">
    <property type="term" value="P:protein import into mitochondrial matrix"/>
    <property type="evidence" value="ECO:0007669"/>
    <property type="project" value="TreeGrafter"/>
</dbReference>
<dbReference type="GO" id="GO:0051087">
    <property type="term" value="F:protein-folding chaperone binding"/>
    <property type="evidence" value="ECO:0007669"/>
    <property type="project" value="InterPro"/>
</dbReference>
<keyword evidence="4" id="KW-0175">Coiled coil</keyword>
<accession>A0A553RNQ4</accession>
<feature type="non-terminal residue" evidence="5">
    <location>
        <position position="1"/>
    </location>
</feature>
<organism evidence="5 6">
    <name type="scientific">Danionella cerebrum</name>
    <dbReference type="NCBI Taxonomy" id="2873325"/>
    <lineage>
        <taxon>Eukaryota</taxon>
        <taxon>Metazoa</taxon>
        <taxon>Chordata</taxon>
        <taxon>Craniata</taxon>
        <taxon>Vertebrata</taxon>
        <taxon>Euteleostomi</taxon>
        <taxon>Actinopterygii</taxon>
        <taxon>Neopterygii</taxon>
        <taxon>Teleostei</taxon>
        <taxon>Ostariophysi</taxon>
        <taxon>Cypriniformes</taxon>
        <taxon>Danionidae</taxon>
        <taxon>Danioninae</taxon>
        <taxon>Danionella</taxon>
    </lineage>
</organism>
<dbReference type="GO" id="GO:0006457">
    <property type="term" value="P:protein folding"/>
    <property type="evidence" value="ECO:0007669"/>
    <property type="project" value="InterPro"/>
</dbReference>
<dbReference type="GO" id="GO:0001405">
    <property type="term" value="C:PAM complex, Tim23 associated import motor"/>
    <property type="evidence" value="ECO:0007669"/>
    <property type="project" value="TreeGrafter"/>
</dbReference>
<evidence type="ECO:0000256" key="4">
    <source>
        <dbReference type="SAM" id="Coils"/>
    </source>
</evidence>
<dbReference type="HAMAP" id="MF_01151">
    <property type="entry name" value="GrpE"/>
    <property type="match status" value="1"/>
</dbReference>
<keyword evidence="6" id="KW-1185">Reference proteome</keyword>
<evidence type="ECO:0008006" key="7">
    <source>
        <dbReference type="Google" id="ProtNLM"/>
    </source>
</evidence>
<evidence type="ECO:0000256" key="1">
    <source>
        <dbReference type="ARBA" id="ARBA00009054"/>
    </source>
</evidence>
<sequence length="257" mass="29158">NECRAAIRSRLGDSEQVTRHAHQSLAYARRHSLSQQAAEEMAVRFLSATRFSSIDLFRVTPSAVTRSAVGLFSTAAEHRNSGDDCHGDDRDQDHSLSVTHVRTLELRARKLEQQVQDLSERYKRATADSENVRRRTQKFVEDAKLFGIQSFCRDLVEVADLLEKKISIDEKDGVDQLTQYIAHIQSRLQSIFTKHGLEKMKPLGGNYDPYEHEIVCHTPNNEVESGTIAVVKQDGYRLHGRTIRHAHVGIAVKSQER</sequence>
<feature type="coiled-coil region" evidence="4">
    <location>
        <begin position="101"/>
        <end position="135"/>
    </location>
</feature>
<dbReference type="GO" id="GO:0000774">
    <property type="term" value="F:adenyl-nucleotide exchange factor activity"/>
    <property type="evidence" value="ECO:0007669"/>
    <property type="project" value="InterPro"/>
</dbReference>
<name>A0A553RNQ4_9TELE</name>
<reference evidence="5 6" key="1">
    <citation type="journal article" date="2019" name="Sci. Data">
        <title>Hybrid genome assembly and annotation of Danionella translucida.</title>
        <authorList>
            <person name="Kadobianskyi M."/>
            <person name="Schulze L."/>
            <person name="Schuelke M."/>
            <person name="Judkewitz B."/>
        </authorList>
    </citation>
    <scope>NUCLEOTIDE SEQUENCE [LARGE SCALE GENOMIC DNA]</scope>
    <source>
        <strain evidence="5 6">Bolton</strain>
    </source>
</reference>
<dbReference type="OrthoDB" id="201635at2759"/>
<dbReference type="STRING" id="623744.A0A553RNQ4"/>
<dbReference type="AlphaFoldDB" id="A0A553RNQ4"/>
<dbReference type="InterPro" id="IPR009012">
    <property type="entry name" value="GrpE_head"/>
</dbReference>
<dbReference type="PANTHER" id="PTHR21237">
    <property type="entry name" value="GRPE PROTEIN"/>
    <property type="match status" value="1"/>
</dbReference>
<evidence type="ECO:0000313" key="6">
    <source>
        <dbReference type="Proteomes" id="UP000316079"/>
    </source>
</evidence>
<proteinExistence type="inferred from homology"/>